<feature type="transmembrane region" description="Helical" evidence="2">
    <location>
        <begin position="329"/>
        <end position="352"/>
    </location>
</feature>
<feature type="transmembrane region" description="Helical" evidence="2">
    <location>
        <begin position="358"/>
        <end position="374"/>
    </location>
</feature>
<keyword evidence="2" id="KW-0472">Membrane</keyword>
<feature type="transmembrane region" description="Helical" evidence="2">
    <location>
        <begin position="426"/>
        <end position="444"/>
    </location>
</feature>
<evidence type="ECO:0000313" key="3">
    <source>
        <dbReference type="EMBL" id="NKQ28942.1"/>
    </source>
</evidence>
<feature type="transmembrane region" description="Helical" evidence="2">
    <location>
        <begin position="386"/>
        <end position="406"/>
    </location>
</feature>
<feature type="transmembrane region" description="Helical" evidence="2">
    <location>
        <begin position="182"/>
        <end position="202"/>
    </location>
</feature>
<reference evidence="3 4" key="1">
    <citation type="submission" date="2020-04" db="EMBL/GenBank/DDBJ databases">
        <title>Genome sequence of Streptomyces galbus strain I339.</title>
        <authorList>
            <person name="Silva E.A.N."/>
            <person name="Merces M."/>
            <person name="Castelo Branco A.P.O.T."/>
            <person name="Vasconcelos P.C."/>
            <person name="Costa N.P."/>
            <person name="Marinho G.C.S."/>
            <person name="Oliveira C.J.B."/>
            <person name="Araujo D."/>
            <person name="Rodrigues Junior V.S."/>
            <person name="Almeida R."/>
            <person name="Silva Filho U.R."/>
            <person name="Andrade A.S.A."/>
            <person name="Cibulski S.P."/>
        </authorList>
    </citation>
    <scope>NUCLEOTIDE SEQUENCE [LARGE SCALE GENOMIC DNA]</scope>
    <source>
        <strain evidence="3 4">I339</strain>
    </source>
</reference>
<feature type="transmembrane region" description="Helical" evidence="2">
    <location>
        <begin position="247"/>
        <end position="265"/>
    </location>
</feature>
<comment type="caution">
    <text evidence="3">The sequence shown here is derived from an EMBL/GenBank/DDBJ whole genome shotgun (WGS) entry which is preliminary data.</text>
</comment>
<evidence type="ECO:0008006" key="5">
    <source>
        <dbReference type="Google" id="ProtNLM"/>
    </source>
</evidence>
<keyword evidence="2" id="KW-0812">Transmembrane</keyword>
<proteinExistence type="predicted"/>
<dbReference type="RefSeq" id="WP_168376526.1">
    <property type="nucleotide sequence ID" value="NZ_JAAXMD010000549.1"/>
</dbReference>
<feature type="region of interest" description="Disordered" evidence="1">
    <location>
        <begin position="1"/>
        <end position="85"/>
    </location>
</feature>
<keyword evidence="2" id="KW-1133">Transmembrane helix</keyword>
<organism evidence="3 4">
    <name type="scientific">Streptomyces galbus</name>
    <dbReference type="NCBI Taxonomy" id="33898"/>
    <lineage>
        <taxon>Bacteria</taxon>
        <taxon>Bacillati</taxon>
        <taxon>Actinomycetota</taxon>
        <taxon>Actinomycetes</taxon>
        <taxon>Kitasatosporales</taxon>
        <taxon>Streptomycetaceae</taxon>
        <taxon>Streptomyces</taxon>
    </lineage>
</organism>
<name>A0ABX1ITR8_STRGB</name>
<evidence type="ECO:0000313" key="4">
    <source>
        <dbReference type="Proteomes" id="UP000744032"/>
    </source>
</evidence>
<feature type="compositionally biased region" description="Basic and acidic residues" evidence="1">
    <location>
        <begin position="1"/>
        <end position="11"/>
    </location>
</feature>
<dbReference type="Proteomes" id="UP000744032">
    <property type="component" value="Unassembled WGS sequence"/>
</dbReference>
<evidence type="ECO:0000256" key="1">
    <source>
        <dbReference type="SAM" id="MobiDB-lite"/>
    </source>
</evidence>
<keyword evidence="4" id="KW-1185">Reference proteome</keyword>
<evidence type="ECO:0000256" key="2">
    <source>
        <dbReference type="SAM" id="Phobius"/>
    </source>
</evidence>
<sequence>MSGLGELDRPGTPENPGAWDERSEEWALADDPPATVDDSRFTTGGPATAGDDPMAPVDAPVGPLDDASRSRPAPAARPKPPRRRAVDPVKALMHRHRDLCERAVDALEIAAGLEAHGVTDRTAARFRHRDVFSLAEEMYARVPHDGDPSGPATDTTGRPAARDLACSASAADETGLRPRAGWVLLSLLPGLLCAATVAGLRLTDGRTALAVAAAGTLAVALGLRAALRRGPLSRPDRAHGHGTVTRACWLLAYAALGDGLLRAALHAGPDTPPTTASDGSWPLSAALLLTLALACAPAAWCAHLLAAGARRRLTASHGLEEFAASVRPLLLGTFPLFLGALAGLTALCAALLGDPPAYGRTLTLGSLLFLARLLTVHRFTRAPQLVLTAAVGAEALALSTVLAARLPGCQALGAPVETVVGAWGPAGVPALVCGAGALTLLAHATRTLTRASAHARPDAP</sequence>
<dbReference type="EMBL" id="JAAXMD010000549">
    <property type="protein sequence ID" value="NKQ28942.1"/>
    <property type="molecule type" value="Genomic_DNA"/>
</dbReference>
<feature type="transmembrane region" description="Helical" evidence="2">
    <location>
        <begin position="208"/>
        <end position="227"/>
    </location>
</feature>
<accession>A0ABX1ITR8</accession>
<protein>
    <recommendedName>
        <fullName evidence="5">Integral membrane protein</fullName>
    </recommendedName>
</protein>
<feature type="transmembrane region" description="Helical" evidence="2">
    <location>
        <begin position="285"/>
        <end position="308"/>
    </location>
</feature>
<gene>
    <name evidence="3" type="ORF">HF200_32535</name>
</gene>